<organism evidence="2 3">
    <name type="scientific">Aquipluma nitroreducens</name>
    <dbReference type="NCBI Taxonomy" id="2010828"/>
    <lineage>
        <taxon>Bacteria</taxon>
        <taxon>Pseudomonadati</taxon>
        <taxon>Bacteroidota</taxon>
        <taxon>Bacteroidia</taxon>
        <taxon>Marinilabiliales</taxon>
        <taxon>Prolixibacteraceae</taxon>
        <taxon>Aquipluma</taxon>
    </lineage>
</organism>
<dbReference type="RefSeq" id="WP_318347779.1">
    <property type="nucleotide sequence ID" value="NZ_AP018694.1"/>
</dbReference>
<evidence type="ECO:0000313" key="2">
    <source>
        <dbReference type="EMBL" id="BBE19545.1"/>
    </source>
</evidence>
<sequence>MKNLLVLIIFFILNQNLLAQKKTAVTVKAGTKITDYFSASEIYLYPEFTEGACFLTNGQTIPGQFNYNLLSGEMDFVKAKDTLAISNKEQIKYITVAKDTFYYADLCMQLIKGNGLKVFYTQKIEFVDRQKNGALGTSGRSFTINSYDNMQIGKCSYNFKSDVDVIFRKKNEFFYFAGNKYVLLNKRNAEKILPEKQDLVKKYLKTNRIDFELKNDVLKFADFINNFSNKSY</sequence>
<dbReference type="Proteomes" id="UP001193389">
    <property type="component" value="Chromosome"/>
</dbReference>
<keyword evidence="3" id="KW-1185">Reference proteome</keyword>
<gene>
    <name evidence="2" type="ORF">AQPE_3730</name>
</gene>
<evidence type="ECO:0000256" key="1">
    <source>
        <dbReference type="SAM" id="SignalP"/>
    </source>
</evidence>
<evidence type="ECO:0000313" key="3">
    <source>
        <dbReference type="Proteomes" id="UP001193389"/>
    </source>
</evidence>
<dbReference type="EMBL" id="AP018694">
    <property type="protein sequence ID" value="BBE19545.1"/>
    <property type="molecule type" value="Genomic_DNA"/>
</dbReference>
<dbReference type="KEGG" id="anf:AQPE_3730"/>
<reference evidence="2" key="1">
    <citation type="journal article" date="2020" name="Int. J. Syst. Evol. Microbiol.">
        <title>Aquipluma nitroreducens gen. nov. sp. nov., a novel facultatively anaerobic bacterium isolated from a freshwater lake.</title>
        <authorList>
            <person name="Watanabe M."/>
            <person name="Kojima H."/>
            <person name="Fukui M."/>
        </authorList>
    </citation>
    <scope>NUCLEOTIDE SEQUENCE</scope>
    <source>
        <strain evidence="2">MeG22</strain>
    </source>
</reference>
<keyword evidence="1" id="KW-0732">Signal</keyword>
<protein>
    <submittedName>
        <fullName evidence="2">Uncharacterized protein</fullName>
    </submittedName>
</protein>
<feature type="signal peptide" evidence="1">
    <location>
        <begin position="1"/>
        <end position="19"/>
    </location>
</feature>
<dbReference type="AlphaFoldDB" id="A0A5K7SDJ1"/>
<proteinExistence type="predicted"/>
<feature type="chain" id="PRO_5024457999" evidence="1">
    <location>
        <begin position="20"/>
        <end position="232"/>
    </location>
</feature>
<name>A0A5K7SDJ1_9BACT</name>
<accession>A0A5K7SDJ1</accession>